<feature type="region of interest" description="Disordered" evidence="1">
    <location>
        <begin position="37"/>
        <end position="72"/>
    </location>
</feature>
<reference evidence="3" key="1">
    <citation type="journal article" date="2006" name="PLoS Biol.">
        <title>Macronuclear genome sequence of the ciliate Tetrahymena thermophila, a model eukaryote.</title>
        <authorList>
            <person name="Eisen J.A."/>
            <person name="Coyne R.S."/>
            <person name="Wu M."/>
            <person name="Wu D."/>
            <person name="Thiagarajan M."/>
            <person name="Wortman J.R."/>
            <person name="Badger J.H."/>
            <person name="Ren Q."/>
            <person name="Amedeo P."/>
            <person name="Jones K.M."/>
            <person name="Tallon L.J."/>
            <person name="Delcher A.L."/>
            <person name="Salzberg S.L."/>
            <person name="Silva J.C."/>
            <person name="Haas B.J."/>
            <person name="Majoros W.H."/>
            <person name="Farzad M."/>
            <person name="Carlton J.M."/>
            <person name="Smith R.K. Jr."/>
            <person name="Garg J."/>
            <person name="Pearlman R.E."/>
            <person name="Karrer K.M."/>
            <person name="Sun L."/>
            <person name="Manning G."/>
            <person name="Elde N.C."/>
            <person name="Turkewitz A.P."/>
            <person name="Asai D.J."/>
            <person name="Wilkes D.E."/>
            <person name="Wang Y."/>
            <person name="Cai H."/>
            <person name="Collins K."/>
            <person name="Stewart B.A."/>
            <person name="Lee S.R."/>
            <person name="Wilamowska K."/>
            <person name="Weinberg Z."/>
            <person name="Ruzzo W.L."/>
            <person name="Wloga D."/>
            <person name="Gaertig J."/>
            <person name="Frankel J."/>
            <person name="Tsao C.-C."/>
            <person name="Gorovsky M.A."/>
            <person name="Keeling P.J."/>
            <person name="Waller R.F."/>
            <person name="Patron N.J."/>
            <person name="Cherry J.M."/>
            <person name="Stover N.A."/>
            <person name="Krieger C.J."/>
            <person name="del Toro C."/>
            <person name="Ryder H.F."/>
            <person name="Williamson S.C."/>
            <person name="Barbeau R.A."/>
            <person name="Hamilton E.P."/>
            <person name="Orias E."/>
        </authorList>
    </citation>
    <scope>NUCLEOTIDE SEQUENCE [LARGE SCALE GENOMIC DNA]</scope>
    <source>
        <strain evidence="3">SB210</strain>
    </source>
</reference>
<dbReference type="KEGG" id="tet:TTHERM_00449620"/>
<dbReference type="PANTHER" id="PTHR23159">
    <property type="entry name" value="CENTROSOMAL PROTEIN 2"/>
    <property type="match status" value="1"/>
</dbReference>
<accession>Q238V8</accession>
<dbReference type="InParanoid" id="Q238V8"/>
<dbReference type="HOGENOM" id="CLU_441142_0_0_1"/>
<name>Q238V8_TETTS</name>
<organism evidence="2 3">
    <name type="scientific">Tetrahymena thermophila (strain SB210)</name>
    <dbReference type="NCBI Taxonomy" id="312017"/>
    <lineage>
        <taxon>Eukaryota</taxon>
        <taxon>Sar</taxon>
        <taxon>Alveolata</taxon>
        <taxon>Ciliophora</taxon>
        <taxon>Intramacronucleata</taxon>
        <taxon>Oligohymenophorea</taxon>
        <taxon>Hymenostomatida</taxon>
        <taxon>Tetrahymenina</taxon>
        <taxon>Tetrahymenidae</taxon>
        <taxon>Tetrahymena</taxon>
    </lineage>
</organism>
<proteinExistence type="predicted"/>
<dbReference type="GeneID" id="7823965"/>
<dbReference type="EMBL" id="GG662738">
    <property type="protein sequence ID" value="EAR93112.1"/>
    <property type="molecule type" value="Genomic_DNA"/>
</dbReference>
<dbReference type="Proteomes" id="UP000009168">
    <property type="component" value="Unassembled WGS sequence"/>
</dbReference>
<dbReference type="PANTHER" id="PTHR23159:SF31">
    <property type="entry name" value="CENTROSOME-ASSOCIATED PROTEIN CEP250 ISOFORM X1"/>
    <property type="match status" value="1"/>
</dbReference>
<gene>
    <name evidence="2" type="ORF">TTHERM_00449620</name>
</gene>
<feature type="compositionally biased region" description="Low complexity" evidence="1">
    <location>
        <begin position="37"/>
        <end position="46"/>
    </location>
</feature>
<protein>
    <submittedName>
        <fullName evidence="2">Uncharacterized protein</fullName>
    </submittedName>
</protein>
<dbReference type="AlphaFoldDB" id="Q238V8"/>
<sequence length="620" mass="72844">MSNFAPSQNQILPVSIGQPVPSSFIIRQQQETLQRLQEQNQKQQQQIESLKSRYSNNIPNPVTIRSQSPSSNLLTLPRANTAATQQNTQFELQSNNNLSNLNQRSSTPPQNRLFVQSENSYLPNSIQTTQGISNLNAQIIPVTYSNIAPAAQQNSYQVSQQYSNIINRPVYKLPRAIQIDQDQPVQLQDISQNFSPQGLRYETVINQQPQNIPQQIPIIQNQPVIIASPEAQNGVQYLQSSFNGNQVVSSFLNDRQSFHQQQEIKTVQYIPVETVKQDQAQQQLFTASANRFSAQENRKDQQALFPENRIKTFQSSYRRQHNSSQDYSNQQRNNESLNKENERFQKSNLSDTQKYQNKYDQYITKDEHERMREKFIRQIEDLESQINKLNNDVKTKNIDIDTQKSVNEDLIKKNQKLESKVRELENVIENLKDEQEKLVDVCEKKDVEVEEQNLQLAEKQREVNEIKQKMENMSAFYTDSQEKLQLYEDTQEELQNQIQKNINLEQRNNFLNQEIQNSKQIVLDLEQQMKQLQAQLPPVPYKQIEQETIKMQQYIQNLEQRLLILTHEKNEEVQHWRSMAEIDSVRVFQEMENRCKFLANENERLNQIIVNRCIDMRQNW</sequence>
<evidence type="ECO:0000313" key="2">
    <source>
        <dbReference type="EMBL" id="EAR93112.1"/>
    </source>
</evidence>
<feature type="compositionally biased region" description="Polar residues" evidence="1">
    <location>
        <begin position="316"/>
        <end position="336"/>
    </location>
</feature>
<feature type="compositionally biased region" description="Polar residues" evidence="1">
    <location>
        <begin position="47"/>
        <end position="72"/>
    </location>
</feature>
<dbReference type="STRING" id="312017.Q238V8"/>
<dbReference type="RefSeq" id="XP_001013357.1">
    <property type="nucleotide sequence ID" value="XM_001013357.2"/>
</dbReference>
<feature type="region of interest" description="Disordered" evidence="1">
    <location>
        <begin position="316"/>
        <end position="353"/>
    </location>
</feature>
<evidence type="ECO:0000256" key="1">
    <source>
        <dbReference type="SAM" id="MobiDB-lite"/>
    </source>
</evidence>
<keyword evidence="3" id="KW-1185">Reference proteome</keyword>
<evidence type="ECO:0000313" key="3">
    <source>
        <dbReference type="Proteomes" id="UP000009168"/>
    </source>
</evidence>